<dbReference type="Gene3D" id="1.10.10.10">
    <property type="entry name" value="Winged helix-like DNA-binding domain superfamily/Winged helix DNA-binding domain"/>
    <property type="match status" value="1"/>
</dbReference>
<dbReference type="Pfam" id="PF01047">
    <property type="entry name" value="MarR"/>
    <property type="match status" value="1"/>
</dbReference>
<dbReference type="RefSeq" id="WP_253660988.1">
    <property type="nucleotide sequence ID" value="NZ_BAAAJQ010000001.1"/>
</dbReference>
<evidence type="ECO:0000259" key="1">
    <source>
        <dbReference type="PROSITE" id="PS50995"/>
    </source>
</evidence>
<keyword evidence="3" id="KW-1185">Reference proteome</keyword>
<dbReference type="SUPFAM" id="SSF46785">
    <property type="entry name" value="Winged helix' DNA-binding domain"/>
    <property type="match status" value="1"/>
</dbReference>
<comment type="caution">
    <text evidence="2">The sequence shown here is derived from an EMBL/GenBank/DDBJ whole genome shotgun (WGS) entry which is preliminary data.</text>
</comment>
<protein>
    <submittedName>
        <fullName evidence="2">DNA-binding transcriptional regulator, MarR family</fullName>
    </submittedName>
</protein>
<dbReference type="Proteomes" id="UP001206895">
    <property type="component" value="Unassembled WGS sequence"/>
</dbReference>
<dbReference type="InterPro" id="IPR036388">
    <property type="entry name" value="WH-like_DNA-bd_sf"/>
</dbReference>
<feature type="domain" description="HTH marR-type" evidence="1">
    <location>
        <begin position="4"/>
        <end position="141"/>
    </location>
</feature>
<proteinExistence type="predicted"/>
<gene>
    <name evidence="2" type="ORF">LX13_001775</name>
</gene>
<dbReference type="EMBL" id="JAMTCJ010000002">
    <property type="protein sequence ID" value="MCP2175956.1"/>
    <property type="molecule type" value="Genomic_DNA"/>
</dbReference>
<dbReference type="PROSITE" id="PS50995">
    <property type="entry name" value="HTH_MARR_2"/>
    <property type="match status" value="1"/>
</dbReference>
<reference evidence="2 3" key="1">
    <citation type="submission" date="2022-06" db="EMBL/GenBank/DDBJ databases">
        <title>Genomic Encyclopedia of Archaeal and Bacterial Type Strains, Phase II (KMG-II): from individual species to whole genera.</title>
        <authorList>
            <person name="Goeker M."/>
        </authorList>
    </citation>
    <scope>NUCLEOTIDE SEQUENCE [LARGE SCALE GENOMIC DNA]</scope>
    <source>
        <strain evidence="2 3">DSM 44693</strain>
    </source>
</reference>
<dbReference type="InterPro" id="IPR036390">
    <property type="entry name" value="WH_DNA-bd_sf"/>
</dbReference>
<evidence type="ECO:0000313" key="2">
    <source>
        <dbReference type="EMBL" id="MCP2175956.1"/>
    </source>
</evidence>
<dbReference type="InterPro" id="IPR039422">
    <property type="entry name" value="MarR/SlyA-like"/>
</dbReference>
<organism evidence="2 3">
    <name type="scientific">Williamsia maris</name>
    <dbReference type="NCBI Taxonomy" id="72806"/>
    <lineage>
        <taxon>Bacteria</taxon>
        <taxon>Bacillati</taxon>
        <taxon>Actinomycetota</taxon>
        <taxon>Actinomycetes</taxon>
        <taxon>Mycobacteriales</taxon>
        <taxon>Nocardiaceae</taxon>
        <taxon>Williamsia</taxon>
    </lineage>
</organism>
<dbReference type="GO" id="GO:0003677">
    <property type="term" value="F:DNA binding"/>
    <property type="evidence" value="ECO:0007669"/>
    <property type="project" value="UniProtKB-KW"/>
</dbReference>
<keyword evidence="2" id="KW-0238">DNA-binding</keyword>
<evidence type="ECO:0000313" key="3">
    <source>
        <dbReference type="Proteomes" id="UP001206895"/>
    </source>
</evidence>
<name>A0ABT1HCH0_9NOCA</name>
<sequence length="141" mass="15670">MSELRQVFDDLVRVETALWNAVDTRLREDCGLPLGRYESMTVIDRRESCRVNDIAADLIITVGAVSKLVDRIAAAGHCVRRRDPADARSSIIELTDTGRALLAHAHNVVETELAARVDEVIPRRALTDLASTLGILRRRRG</sequence>
<accession>A0ABT1HCH0</accession>
<dbReference type="SMART" id="SM00347">
    <property type="entry name" value="HTH_MARR"/>
    <property type="match status" value="1"/>
</dbReference>
<dbReference type="InterPro" id="IPR000835">
    <property type="entry name" value="HTH_MarR-typ"/>
</dbReference>
<dbReference type="PANTHER" id="PTHR33164">
    <property type="entry name" value="TRANSCRIPTIONAL REGULATOR, MARR FAMILY"/>
    <property type="match status" value="1"/>
</dbReference>
<dbReference type="PANTHER" id="PTHR33164:SF94">
    <property type="entry name" value="TRANSCRIPTIONAL REGULATORY PROTEIN-RELATED"/>
    <property type="match status" value="1"/>
</dbReference>